<reference evidence="1" key="1">
    <citation type="submission" date="2023-06" db="EMBL/GenBank/DDBJ databases">
        <authorList>
            <person name="Zeman M."/>
            <person name="Kubasova T."/>
            <person name="Jahodarova E."/>
            <person name="Nykrynova M."/>
            <person name="Rychlik I."/>
        </authorList>
    </citation>
    <scope>NUCLEOTIDE SEQUENCE</scope>
    <source>
        <strain evidence="1">84_SSukc20</strain>
    </source>
</reference>
<keyword evidence="2" id="KW-1185">Reference proteome</keyword>
<dbReference type="EMBL" id="JAUEII010000058">
    <property type="protein sequence ID" value="MDN0050943.1"/>
    <property type="molecule type" value="Genomic_DNA"/>
</dbReference>
<protein>
    <submittedName>
        <fullName evidence="1">DUF2004 domain-containing protein</fullName>
    </submittedName>
</protein>
<sequence>MERYREVPEINRLIIFPRHLREGLEFAKNHGYYDILINVGSTTSCKHTLNVSLICEYDFIESLTILGYDYTIEPCNLNQLSVLPHLHKLGLWVDKVFTIDFSLFPKLEELKYYHTKHTINVDTLINLKQLHIYNFNSKELEELKNMISLENLTLWDAKNTNLNGLHQLTNLRNIEIVRSKKMSNIDGLCKANKLESVQIYSCNSLNDLRALKDIPTLKHLSIEKCKQLNDLSPLAPNHSIEVIYISILKDLDFVKTMYNLKKLAFDDVISGDLSPLFESESLESVSMESKKKYGYSEVEVNKMLIRNKNCDEIDKIQKRKVTYFGEIDIKPSEEEIYCEVILDKKKIYLDLNFFDGVPEYDWLNEYEDYASNLLQYKKAIDDYIVRDYESNGKVKEYIDFHVEELDKLSINKILKKTESDITIEKRLLSVLKLERVGFYPGENDYAVWDYTIGKNVTDRLIVVVTDNNGNIKEITTES</sequence>
<name>A0ABT7XAR8_9BACE</name>
<dbReference type="Proteomes" id="UP001167871">
    <property type="component" value="Unassembled WGS sequence"/>
</dbReference>
<gene>
    <name evidence="1" type="ORF">QVO10_16450</name>
</gene>
<accession>A0ABT7XAR8</accession>
<evidence type="ECO:0000313" key="2">
    <source>
        <dbReference type="Proteomes" id="UP001167871"/>
    </source>
</evidence>
<reference evidence="1" key="2">
    <citation type="submission" date="2024-05" db="EMBL/GenBank/DDBJ databases">
        <title>Identification and characterization of horizontal gene transfer across gut microbiota members of farm animals based on homology search.</title>
        <authorList>
            <person name="Schwarzerova J."/>
            <person name="Nykrynova M."/>
            <person name="Jureckova K."/>
            <person name="Cejkova D."/>
            <person name="Rychlik I."/>
        </authorList>
    </citation>
    <scope>NUCLEOTIDE SEQUENCE</scope>
    <source>
        <strain evidence="1">84_SSukc20</strain>
    </source>
</reference>
<dbReference type="Gene3D" id="3.80.10.10">
    <property type="entry name" value="Ribonuclease Inhibitor"/>
    <property type="match status" value="1"/>
</dbReference>
<dbReference type="RefSeq" id="WP_301935146.1">
    <property type="nucleotide sequence ID" value="NZ_JAUEII010000058.1"/>
</dbReference>
<dbReference type="InterPro" id="IPR032675">
    <property type="entry name" value="LRR_dom_sf"/>
</dbReference>
<organism evidence="1 2">
    <name type="scientific">Bacteroides gallinaceum</name>
    <dbReference type="NCBI Taxonomy" id="1462571"/>
    <lineage>
        <taxon>Bacteria</taxon>
        <taxon>Pseudomonadati</taxon>
        <taxon>Bacteroidota</taxon>
        <taxon>Bacteroidia</taxon>
        <taxon>Bacteroidales</taxon>
        <taxon>Bacteroidaceae</taxon>
        <taxon>Bacteroides</taxon>
    </lineage>
</organism>
<dbReference type="SUPFAM" id="SSF52058">
    <property type="entry name" value="L domain-like"/>
    <property type="match status" value="1"/>
</dbReference>
<comment type="caution">
    <text evidence="1">The sequence shown here is derived from an EMBL/GenBank/DDBJ whole genome shotgun (WGS) entry which is preliminary data.</text>
</comment>
<evidence type="ECO:0000313" key="1">
    <source>
        <dbReference type="EMBL" id="MDN0050943.1"/>
    </source>
</evidence>
<proteinExistence type="predicted"/>